<organism evidence="1 2">
    <name type="scientific">Streptosporangium jomthongense</name>
    <dbReference type="NCBI Taxonomy" id="1193683"/>
    <lineage>
        <taxon>Bacteria</taxon>
        <taxon>Bacillati</taxon>
        <taxon>Actinomycetota</taxon>
        <taxon>Actinomycetes</taxon>
        <taxon>Streptosporangiales</taxon>
        <taxon>Streptosporangiaceae</taxon>
        <taxon>Streptosporangium</taxon>
    </lineage>
</organism>
<name>A0ABV8FCI4_9ACTN</name>
<keyword evidence="2" id="KW-1185">Reference proteome</keyword>
<sequence>MNTTDLTAAITATLGDAPTDFDINAIADEITDTYGADLASIDAIPGEEYWAIVERHDTTA</sequence>
<accession>A0ABV8FCI4</accession>
<gene>
    <name evidence="1" type="ORF">ACFOYY_40215</name>
</gene>
<dbReference type="Proteomes" id="UP001595698">
    <property type="component" value="Unassembled WGS sequence"/>
</dbReference>
<comment type="caution">
    <text evidence="1">The sequence shown here is derived from an EMBL/GenBank/DDBJ whole genome shotgun (WGS) entry which is preliminary data.</text>
</comment>
<dbReference type="EMBL" id="JBHSBC010000056">
    <property type="protein sequence ID" value="MFC3986412.1"/>
    <property type="molecule type" value="Genomic_DNA"/>
</dbReference>
<dbReference type="RefSeq" id="WP_386196626.1">
    <property type="nucleotide sequence ID" value="NZ_JBHSBC010000056.1"/>
</dbReference>
<evidence type="ECO:0000313" key="1">
    <source>
        <dbReference type="EMBL" id="MFC3986412.1"/>
    </source>
</evidence>
<evidence type="ECO:0000313" key="2">
    <source>
        <dbReference type="Proteomes" id="UP001595698"/>
    </source>
</evidence>
<proteinExistence type="predicted"/>
<reference evidence="2" key="1">
    <citation type="journal article" date="2019" name="Int. J. Syst. Evol. Microbiol.">
        <title>The Global Catalogue of Microorganisms (GCM) 10K type strain sequencing project: providing services to taxonomists for standard genome sequencing and annotation.</title>
        <authorList>
            <consortium name="The Broad Institute Genomics Platform"/>
            <consortium name="The Broad Institute Genome Sequencing Center for Infectious Disease"/>
            <person name="Wu L."/>
            <person name="Ma J."/>
        </authorList>
    </citation>
    <scope>NUCLEOTIDE SEQUENCE [LARGE SCALE GENOMIC DNA]</scope>
    <source>
        <strain evidence="2">TBRC 7912</strain>
    </source>
</reference>
<protein>
    <submittedName>
        <fullName evidence="1">Uncharacterized protein</fullName>
    </submittedName>
</protein>